<dbReference type="PANTHER" id="PTHR10316">
    <property type="entry name" value="MEMBRANE ASSOCIATED GUANYLATE KINASE-RELATED"/>
    <property type="match status" value="1"/>
</dbReference>
<accession>A0A7M5WJQ6</accession>
<feature type="region of interest" description="Disordered" evidence="4">
    <location>
        <begin position="646"/>
        <end position="672"/>
    </location>
</feature>
<dbReference type="Gene3D" id="2.30.42.10">
    <property type="match status" value="6"/>
</dbReference>
<dbReference type="SMART" id="SM00072">
    <property type="entry name" value="GuKc"/>
    <property type="match status" value="1"/>
</dbReference>
<feature type="compositionally biased region" description="Polar residues" evidence="4">
    <location>
        <begin position="468"/>
        <end position="485"/>
    </location>
</feature>
<feature type="region of interest" description="Disordered" evidence="4">
    <location>
        <begin position="293"/>
        <end position="326"/>
    </location>
</feature>
<feature type="region of interest" description="Disordered" evidence="4">
    <location>
        <begin position="177"/>
        <end position="208"/>
    </location>
</feature>
<dbReference type="PROSITE" id="PS50106">
    <property type="entry name" value="PDZ"/>
    <property type="match status" value="6"/>
</dbReference>
<comment type="subcellular location">
    <subcellularLocation>
        <location evidence="1">Membrane</location>
        <topology evidence="1">Peripheral membrane protein</topology>
    </subcellularLocation>
</comment>
<dbReference type="CDD" id="cd06732">
    <property type="entry name" value="PDZ2_MAGI-1_3-like"/>
    <property type="match status" value="1"/>
</dbReference>
<keyword evidence="9" id="KW-1185">Reference proteome</keyword>
<feature type="compositionally biased region" description="Polar residues" evidence="4">
    <location>
        <begin position="247"/>
        <end position="259"/>
    </location>
</feature>
<dbReference type="Pfam" id="PF00595">
    <property type="entry name" value="PDZ"/>
    <property type="match status" value="5"/>
</dbReference>
<feature type="domain" description="PDZ" evidence="7">
    <location>
        <begin position="12"/>
        <end position="89"/>
    </location>
</feature>
<dbReference type="CDD" id="cd00201">
    <property type="entry name" value="WW"/>
    <property type="match status" value="2"/>
</dbReference>
<dbReference type="Gene3D" id="2.20.70.10">
    <property type="match status" value="2"/>
</dbReference>
<keyword evidence="2" id="KW-0677">Repeat</keyword>
<feature type="domain" description="PDZ" evidence="7">
    <location>
        <begin position="894"/>
        <end position="972"/>
    </location>
</feature>
<reference evidence="8" key="1">
    <citation type="submission" date="2021-01" db="UniProtKB">
        <authorList>
            <consortium name="EnsemblMetazoa"/>
        </authorList>
    </citation>
    <scope>IDENTIFICATION</scope>
</reference>
<dbReference type="GO" id="GO:0005737">
    <property type="term" value="C:cytoplasm"/>
    <property type="evidence" value="ECO:0007669"/>
    <property type="project" value="TreeGrafter"/>
</dbReference>
<feature type="region of interest" description="Disordered" evidence="4">
    <location>
        <begin position="784"/>
        <end position="805"/>
    </location>
</feature>
<dbReference type="RefSeq" id="XP_066912829.1">
    <property type="nucleotide sequence ID" value="XM_067056728.1"/>
</dbReference>
<feature type="compositionally biased region" description="Basic and acidic residues" evidence="4">
    <location>
        <begin position="1199"/>
        <end position="1208"/>
    </location>
</feature>
<dbReference type="InterPro" id="IPR020590">
    <property type="entry name" value="Guanylate_kinase_CS"/>
</dbReference>
<proteinExistence type="predicted"/>
<feature type="compositionally biased region" description="Polar residues" evidence="4">
    <location>
        <begin position="1005"/>
        <end position="1016"/>
    </location>
</feature>
<dbReference type="FunFam" id="2.30.42.10:FF:000005">
    <property type="entry name" value="Membrane associated guanylate kinase, WW and PDZ domain containing 1"/>
    <property type="match status" value="1"/>
</dbReference>
<feature type="compositionally biased region" description="Low complexity" evidence="4">
    <location>
        <begin position="448"/>
        <end position="467"/>
    </location>
</feature>
<evidence type="ECO:0000256" key="4">
    <source>
        <dbReference type="SAM" id="MobiDB-lite"/>
    </source>
</evidence>
<dbReference type="InterPro" id="IPR008145">
    <property type="entry name" value="GK/Ca_channel_bsu"/>
</dbReference>
<evidence type="ECO:0000256" key="1">
    <source>
        <dbReference type="ARBA" id="ARBA00004170"/>
    </source>
</evidence>
<feature type="region of interest" description="Disordered" evidence="4">
    <location>
        <begin position="848"/>
        <end position="891"/>
    </location>
</feature>
<evidence type="ECO:0000259" key="5">
    <source>
        <dbReference type="PROSITE" id="PS50020"/>
    </source>
</evidence>
<dbReference type="PROSITE" id="PS50052">
    <property type="entry name" value="GUANYLATE_KINASE_2"/>
    <property type="match status" value="1"/>
</dbReference>
<dbReference type="Pfam" id="PF00625">
    <property type="entry name" value="Guanylate_kin"/>
    <property type="match status" value="1"/>
</dbReference>
<feature type="region of interest" description="Disordered" evidence="4">
    <location>
        <begin position="448"/>
        <end position="502"/>
    </location>
</feature>
<feature type="region of interest" description="Disordered" evidence="4">
    <location>
        <begin position="977"/>
        <end position="1073"/>
    </location>
</feature>
<dbReference type="SMART" id="SM00228">
    <property type="entry name" value="PDZ"/>
    <property type="match status" value="6"/>
</dbReference>
<dbReference type="CDD" id="cd06734">
    <property type="entry name" value="PDZ4_MAGI-1_3-like"/>
    <property type="match status" value="1"/>
</dbReference>
<dbReference type="GeneID" id="136800114"/>
<dbReference type="SUPFAM" id="SSF51045">
    <property type="entry name" value="WW domain"/>
    <property type="match status" value="2"/>
</dbReference>
<evidence type="ECO:0000256" key="2">
    <source>
        <dbReference type="ARBA" id="ARBA00022737"/>
    </source>
</evidence>
<dbReference type="PANTHER" id="PTHR10316:SF40">
    <property type="entry name" value="LD27118P"/>
    <property type="match status" value="1"/>
</dbReference>
<dbReference type="FunFam" id="3.30.63.10:FF:000003">
    <property type="entry name" value="Membrane-associated guanylate kinase, WW and PDZ domain-containing protein 3 isoform 1"/>
    <property type="match status" value="1"/>
</dbReference>
<dbReference type="SUPFAM" id="SSF50156">
    <property type="entry name" value="PDZ domain-like"/>
    <property type="match status" value="6"/>
</dbReference>
<dbReference type="CDD" id="cd06730">
    <property type="entry name" value="PDZ0_MAGI-1_3-like"/>
    <property type="match status" value="1"/>
</dbReference>
<dbReference type="InterPro" id="IPR001478">
    <property type="entry name" value="PDZ"/>
</dbReference>
<dbReference type="PROSITE" id="PS01159">
    <property type="entry name" value="WW_DOMAIN_1"/>
    <property type="match status" value="2"/>
</dbReference>
<organism evidence="8 9">
    <name type="scientific">Clytia hemisphaerica</name>
    <dbReference type="NCBI Taxonomy" id="252671"/>
    <lineage>
        <taxon>Eukaryota</taxon>
        <taxon>Metazoa</taxon>
        <taxon>Cnidaria</taxon>
        <taxon>Hydrozoa</taxon>
        <taxon>Hydroidolina</taxon>
        <taxon>Leptothecata</taxon>
        <taxon>Obeliida</taxon>
        <taxon>Clytiidae</taxon>
        <taxon>Clytia</taxon>
    </lineage>
</organism>
<feature type="domain" description="PDZ" evidence="7">
    <location>
        <begin position="703"/>
        <end position="785"/>
    </location>
</feature>
<keyword evidence="3" id="KW-0472">Membrane</keyword>
<feature type="domain" description="WW" evidence="5">
    <location>
        <begin position="265"/>
        <end position="298"/>
    </location>
</feature>
<dbReference type="InterPro" id="IPR036034">
    <property type="entry name" value="PDZ_sf"/>
</dbReference>
<feature type="compositionally biased region" description="Basic and acidic residues" evidence="4">
    <location>
        <begin position="1022"/>
        <end position="1046"/>
    </location>
</feature>
<feature type="compositionally biased region" description="Basic and acidic residues" evidence="4">
    <location>
        <begin position="849"/>
        <end position="866"/>
    </location>
</feature>
<dbReference type="SMART" id="SM00456">
    <property type="entry name" value="WW"/>
    <property type="match status" value="2"/>
</dbReference>
<dbReference type="InterPro" id="IPR036020">
    <property type="entry name" value="WW_dom_sf"/>
</dbReference>
<feature type="compositionally biased region" description="Polar residues" evidence="4">
    <location>
        <begin position="1189"/>
        <end position="1198"/>
    </location>
</feature>
<evidence type="ECO:0000259" key="6">
    <source>
        <dbReference type="PROSITE" id="PS50052"/>
    </source>
</evidence>
<feature type="compositionally biased region" description="Polar residues" evidence="4">
    <location>
        <begin position="305"/>
        <end position="314"/>
    </location>
</feature>
<dbReference type="GO" id="GO:0016020">
    <property type="term" value="C:membrane"/>
    <property type="evidence" value="ECO:0007669"/>
    <property type="project" value="UniProtKB-SubCell"/>
</dbReference>
<evidence type="ECO:0000313" key="8">
    <source>
        <dbReference type="EnsemblMetazoa" id="CLYHEMP005352.1"/>
    </source>
</evidence>
<feature type="domain" description="Guanylate kinase-like" evidence="6">
    <location>
        <begin position="100"/>
        <end position="179"/>
    </location>
</feature>
<feature type="region of interest" description="Disordered" evidence="4">
    <location>
        <begin position="231"/>
        <end position="273"/>
    </location>
</feature>
<dbReference type="InterPro" id="IPR001202">
    <property type="entry name" value="WW_dom"/>
</dbReference>
<feature type="compositionally biased region" description="Polar residues" evidence="4">
    <location>
        <begin position="646"/>
        <end position="670"/>
    </location>
</feature>
<evidence type="ECO:0000256" key="3">
    <source>
        <dbReference type="ARBA" id="ARBA00023136"/>
    </source>
</evidence>
<feature type="compositionally biased region" description="Low complexity" evidence="4">
    <location>
        <begin position="789"/>
        <end position="799"/>
    </location>
</feature>
<dbReference type="PROSITE" id="PS00856">
    <property type="entry name" value="GUANYLATE_KINASE_1"/>
    <property type="match status" value="1"/>
</dbReference>
<dbReference type="OrthoDB" id="66881at2759"/>
<dbReference type="PROSITE" id="PS50020">
    <property type="entry name" value="WW_DOMAIN_2"/>
    <property type="match status" value="2"/>
</dbReference>
<evidence type="ECO:0000313" key="9">
    <source>
        <dbReference type="Proteomes" id="UP000594262"/>
    </source>
</evidence>
<feature type="region of interest" description="Disordered" evidence="4">
    <location>
        <begin position="1182"/>
        <end position="1208"/>
    </location>
</feature>
<dbReference type="Gene3D" id="3.30.63.10">
    <property type="entry name" value="Guanylate Kinase phosphate binding domain"/>
    <property type="match status" value="1"/>
</dbReference>
<feature type="domain" description="WW" evidence="5">
    <location>
        <begin position="210"/>
        <end position="243"/>
    </location>
</feature>
<feature type="domain" description="PDZ" evidence="7">
    <location>
        <begin position="511"/>
        <end position="573"/>
    </location>
</feature>
<dbReference type="InterPro" id="IPR008144">
    <property type="entry name" value="Guanylate_kin-like_dom"/>
</dbReference>
<dbReference type="FunFam" id="2.20.70.10:FF:000001">
    <property type="entry name" value="Membrane-associated guanylate kinase, WW and PDZ domain-containing protein 1"/>
    <property type="match status" value="1"/>
</dbReference>
<dbReference type="Pfam" id="PF00397">
    <property type="entry name" value="WW"/>
    <property type="match status" value="2"/>
</dbReference>
<name>A0A7M5WJQ6_9CNID</name>
<dbReference type="InterPro" id="IPR027417">
    <property type="entry name" value="P-loop_NTPase"/>
</dbReference>
<sequence>MPTKHWSTNVNQVVVQRGSNGSFNLCIEGGSEYGQFVVIGDILTDKVIYRNGSLSPGEIILQINGTHVAGYTQTDAITLIRDSPAQLNITSVVAALGITRDLRKYLGTRFQRGSVDHELQQTIRDNLYMRTVPCTTRKPRPGEVPGVDYEFLTVNEYLELEKSGKLLESGFYESNYYGTPKPPKTPMTPGTGTIRRPKAKKKEVKKEDLEPLPNNWEVAFTRDGEQYFVDHNSGRTQWDDPRKMSKALSTSRLPTTNTLKQDEDNDLPPGWEKVTDPKYGTYYIDHINRRTQYEKPEVYHRRKNSQGSRSVSQDQTDRVDSQAAARKSLTIDARTLQGETFRVSMRKGAKGFGFTIVGGEQPGEVLQVNNIVRGGAADTDGRLRTGDIIMRLNGRNVLSWSHADIIRFLQQTRVGEMVELDLVRGYPLPFDPADPAVKKVGTYKVINGDSISRSPSSNSLGPSNNSNTMPKQSSDNKSNGYNSDGESIKRDNRLGATTPVAFRSGPPQYKVVSVVRGPNGFGFTIADSPYGQRVKEIIDRNRCEGLSQGDVIIRINSTVVHNLDHAEVVETLKACPKGQPTNFQVQRSGILTVVKTMPGPLAGRKNHPPRPKSMPNFDDQLQFSQQPAIVKPVGVRSSSSMGIIATNGETSDNANSNTTYEARSHPQVSNAGDGYKSLKRAVQSHSRDTDGSTVSGAGFTDHVITLNRGAGGFGFRIIGGQEEKTQVAIDTIVPNGEAQNDGRLRKGDIILAVDGTNVVDASHKRVITLMQTAGSKGKVTLRVRRQDDTTTTATTTTTTPAETKPVAKEITSSLLNNRERRKSDTESINSDKQVAEWIEDTQRARNNKPYREFDRSKQADSLRSKSESSINTSGRPKSCPPPIAPKPSAMSSKEIVLSRNANEGFGFVIMSSPISKGSVIGRIIPESPADRCGQLKVDDRLLSVNGNDVSELNHSEIVSMVKNSGLQVTLTIEGPLKSLTNNKNHDAGEDLASPPPPRPVVPSNYKPSYNSYNKTADANLIEEYRKQRQNMDESRLQDIRDRESRQPMRPKSAPLGALQSNTMPKGGSVGAPNGRVVKPAPVEQTQEIVTGGSTKVVLRKGERGFGFSIRGGEGMPLFVLRIADGGAAFLDGRIKVGDEILSIDGKNAEVMSHHQAVNTIRDCKETVTLLIRRPVKPLVTEAEQIPNGHYNNSRPRNTSFERPKSGYY</sequence>
<feature type="domain" description="PDZ" evidence="7">
    <location>
        <begin position="1095"/>
        <end position="1175"/>
    </location>
</feature>
<dbReference type="GO" id="GO:0007165">
    <property type="term" value="P:signal transduction"/>
    <property type="evidence" value="ECO:0007669"/>
    <property type="project" value="TreeGrafter"/>
</dbReference>
<protein>
    <submittedName>
        <fullName evidence="8">Uncharacterized protein</fullName>
    </submittedName>
</protein>
<feature type="domain" description="PDZ" evidence="7">
    <location>
        <begin position="342"/>
        <end position="412"/>
    </location>
</feature>
<dbReference type="EnsemblMetazoa" id="CLYHEMT005352.1">
    <property type="protein sequence ID" value="CLYHEMP005352.1"/>
    <property type="gene ID" value="CLYHEMG005352"/>
</dbReference>
<dbReference type="Proteomes" id="UP000594262">
    <property type="component" value="Unplaced"/>
</dbReference>
<dbReference type="SUPFAM" id="SSF52540">
    <property type="entry name" value="P-loop containing nucleoside triphosphate hydrolases"/>
    <property type="match status" value="1"/>
</dbReference>
<evidence type="ECO:0000259" key="7">
    <source>
        <dbReference type="PROSITE" id="PS50106"/>
    </source>
</evidence>
<dbReference type="AlphaFoldDB" id="A0A7M5WJQ6"/>